<name>A0ABS9WXP9_9GAMM</name>
<evidence type="ECO:0000256" key="1">
    <source>
        <dbReference type="ARBA" id="ARBA00005194"/>
    </source>
</evidence>
<dbReference type="PANTHER" id="PTHR11712:SF336">
    <property type="entry name" value="3-OXOACYL-[ACYL-CARRIER-PROTEIN] SYNTHASE, MITOCHONDRIAL"/>
    <property type="match status" value="1"/>
</dbReference>
<dbReference type="EMBL" id="JAKKSL010000001">
    <property type="protein sequence ID" value="MCI2282728.1"/>
    <property type="molecule type" value="Genomic_DNA"/>
</dbReference>
<comment type="caution">
    <text evidence="4">The sequence shown here is derived from an EMBL/GenBank/DDBJ whole genome shotgun (WGS) entry which is preliminary data.</text>
</comment>
<evidence type="ECO:0000313" key="5">
    <source>
        <dbReference type="Proteomes" id="UP001139646"/>
    </source>
</evidence>
<dbReference type="SUPFAM" id="SSF53901">
    <property type="entry name" value="Thiolase-like"/>
    <property type="match status" value="1"/>
</dbReference>
<accession>A0ABS9WXP9</accession>
<protein>
    <recommendedName>
        <fullName evidence="3">Ketosynthase family 3 (KS3) domain-containing protein</fullName>
    </recommendedName>
</protein>
<dbReference type="InterPro" id="IPR016039">
    <property type="entry name" value="Thiolase-like"/>
</dbReference>
<evidence type="ECO:0000313" key="4">
    <source>
        <dbReference type="EMBL" id="MCI2282728.1"/>
    </source>
</evidence>
<dbReference type="InterPro" id="IPR014031">
    <property type="entry name" value="Ketoacyl_synth_C"/>
</dbReference>
<dbReference type="Pfam" id="PF02801">
    <property type="entry name" value="Ketoacyl-synt_C"/>
    <property type="match status" value="1"/>
</dbReference>
<dbReference type="InterPro" id="IPR000794">
    <property type="entry name" value="Beta-ketoacyl_synthase"/>
</dbReference>
<gene>
    <name evidence="4" type="ORF">L3081_04030</name>
</gene>
<dbReference type="RefSeq" id="WP_242283669.1">
    <property type="nucleotide sequence ID" value="NZ_JAKKSL010000001.1"/>
</dbReference>
<feature type="domain" description="Ketosynthase family 3 (KS3)" evidence="3">
    <location>
        <begin position="1"/>
        <end position="162"/>
    </location>
</feature>
<dbReference type="Proteomes" id="UP001139646">
    <property type="component" value="Unassembled WGS sequence"/>
</dbReference>
<evidence type="ECO:0000256" key="2">
    <source>
        <dbReference type="ARBA" id="ARBA00022679"/>
    </source>
</evidence>
<reference evidence="4" key="1">
    <citation type="submission" date="2022-01" db="EMBL/GenBank/DDBJ databases">
        <title>Colwellia maritima, isolated from seawater.</title>
        <authorList>
            <person name="Kristyanto S."/>
            <person name="Jung J."/>
            <person name="Jeon C.O."/>
        </authorList>
    </citation>
    <scope>NUCLEOTIDE SEQUENCE</scope>
    <source>
        <strain evidence="4">MSW7</strain>
    </source>
</reference>
<proteinExistence type="predicted"/>
<sequence length="163" mass="17116">MKRGAKIYAKLSGIGMSSDAHNAVQPLSEGAEQAMKAALDDAKLTSSDVDYINAHGSGTLQNDKTESQAINTVFSEAISAPFVSSTKSIHGHMLGAGAVVEVIASILAIQNQTVPPTTNFTQLDPLCSINLVSNQPVQAKIKRILSNSFAFGGLNVSLIFETI</sequence>
<evidence type="ECO:0000259" key="3">
    <source>
        <dbReference type="PROSITE" id="PS52004"/>
    </source>
</evidence>
<keyword evidence="5" id="KW-1185">Reference proteome</keyword>
<comment type="pathway">
    <text evidence="1">Lipid metabolism; fatty acid biosynthesis.</text>
</comment>
<keyword evidence="2" id="KW-0808">Transferase</keyword>
<dbReference type="Gene3D" id="3.40.47.10">
    <property type="match status" value="1"/>
</dbReference>
<dbReference type="PANTHER" id="PTHR11712">
    <property type="entry name" value="POLYKETIDE SYNTHASE-RELATED"/>
    <property type="match status" value="1"/>
</dbReference>
<dbReference type="InterPro" id="IPR020841">
    <property type="entry name" value="PKS_Beta-ketoAc_synthase_dom"/>
</dbReference>
<organism evidence="4 5">
    <name type="scientific">Colwellia maritima</name>
    <dbReference type="NCBI Taxonomy" id="2912588"/>
    <lineage>
        <taxon>Bacteria</taxon>
        <taxon>Pseudomonadati</taxon>
        <taxon>Pseudomonadota</taxon>
        <taxon>Gammaproteobacteria</taxon>
        <taxon>Alteromonadales</taxon>
        <taxon>Colwelliaceae</taxon>
        <taxon>Colwellia</taxon>
    </lineage>
</organism>
<dbReference type="PROSITE" id="PS52004">
    <property type="entry name" value="KS3_2"/>
    <property type="match status" value="1"/>
</dbReference>